<keyword evidence="3" id="KW-1185">Reference proteome</keyword>
<accession>A0A388LPJ2</accession>
<evidence type="ECO:0000313" key="2">
    <source>
        <dbReference type="EMBL" id="GBG84260.1"/>
    </source>
</evidence>
<reference evidence="2 3" key="1">
    <citation type="journal article" date="2018" name="Cell">
        <title>The Chara Genome: Secondary Complexity and Implications for Plant Terrestrialization.</title>
        <authorList>
            <person name="Nishiyama T."/>
            <person name="Sakayama H."/>
            <person name="Vries J.D."/>
            <person name="Buschmann H."/>
            <person name="Saint-Marcoux D."/>
            <person name="Ullrich K.K."/>
            <person name="Haas F.B."/>
            <person name="Vanderstraeten L."/>
            <person name="Becker D."/>
            <person name="Lang D."/>
            <person name="Vosolsobe S."/>
            <person name="Rombauts S."/>
            <person name="Wilhelmsson P.K.I."/>
            <person name="Janitza P."/>
            <person name="Kern R."/>
            <person name="Heyl A."/>
            <person name="Rumpler F."/>
            <person name="Villalobos L.I.A.C."/>
            <person name="Clay J.M."/>
            <person name="Skokan R."/>
            <person name="Toyoda A."/>
            <person name="Suzuki Y."/>
            <person name="Kagoshima H."/>
            <person name="Schijlen E."/>
            <person name="Tajeshwar N."/>
            <person name="Catarino B."/>
            <person name="Hetherington A.J."/>
            <person name="Saltykova A."/>
            <person name="Bonnot C."/>
            <person name="Breuninger H."/>
            <person name="Symeonidi A."/>
            <person name="Radhakrishnan G.V."/>
            <person name="Van Nieuwerburgh F."/>
            <person name="Deforce D."/>
            <person name="Chang C."/>
            <person name="Karol K.G."/>
            <person name="Hedrich R."/>
            <person name="Ulvskov P."/>
            <person name="Glockner G."/>
            <person name="Delwiche C.F."/>
            <person name="Petrasek J."/>
            <person name="Van de Peer Y."/>
            <person name="Friml J."/>
            <person name="Beilby M."/>
            <person name="Dolan L."/>
            <person name="Kohara Y."/>
            <person name="Sugano S."/>
            <person name="Fujiyama A."/>
            <person name="Delaux P.-M."/>
            <person name="Quint M."/>
            <person name="TheiBen G."/>
            <person name="Hagemann M."/>
            <person name="Harholt J."/>
            <person name="Dunand C."/>
            <person name="Zachgo S."/>
            <person name="Langdale J."/>
            <person name="Maumus F."/>
            <person name="Straeten D.V.D."/>
            <person name="Gould S.B."/>
            <person name="Rensing S.A."/>
        </authorList>
    </citation>
    <scope>NUCLEOTIDE SEQUENCE [LARGE SCALE GENOMIC DNA]</scope>
    <source>
        <strain evidence="2 3">S276</strain>
    </source>
</reference>
<organism evidence="2 3">
    <name type="scientific">Chara braunii</name>
    <name type="common">Braun's stonewort</name>
    <dbReference type="NCBI Taxonomy" id="69332"/>
    <lineage>
        <taxon>Eukaryota</taxon>
        <taxon>Viridiplantae</taxon>
        <taxon>Streptophyta</taxon>
        <taxon>Charophyceae</taxon>
        <taxon>Charales</taxon>
        <taxon>Characeae</taxon>
        <taxon>Chara</taxon>
    </lineage>
</organism>
<feature type="region of interest" description="Disordered" evidence="1">
    <location>
        <begin position="283"/>
        <end position="455"/>
    </location>
</feature>
<proteinExistence type="predicted"/>
<protein>
    <recommendedName>
        <fullName evidence="4">DUF4283 domain-containing protein</fullName>
    </recommendedName>
</protein>
<feature type="compositionally biased region" description="Basic and acidic residues" evidence="1">
    <location>
        <begin position="361"/>
        <end position="371"/>
    </location>
</feature>
<name>A0A388LPJ2_CHABU</name>
<sequence length="751" mass="85312">MMATKEGESAGRTPLNGEEKQRIKGMLEDCYAKGILPEDLVPHAVESGPDHVRVVVNKEIFEIQASWLRQHAVSIRFGDDLTTVPVKVKNKLVRIYEDGWAKAGVPNVPPKRGVFKHEGRNLVTYIASSQEIATWMLRKGQEIINLDKKKYSLSFMPWMTENQLFEWNEATSYPFFWIRLLQVPISMLPHLRGVVSKAFGAILRVTPAFSDPVSPDLWTIRFDLTPSARLNYKRMLVVDLGEYGYVEIEVVCADTPWCSLCKRFFHTDSDNDCSRSRKYKNAVVKEKGAGKEKEGSVDKGKDKEVRVDKEEDPNFQEKVGEKEKEVEKPPTQPSPSATERSKIKLKATKARRQKWKKKEKRDKSPKDREEGNSESASSLKNGKVEVQGKEKEGDVPKGAEEGGMEKTKGEEAGQSLVEGGTSVTEGLKSGKEKEMQKLMEKGGADEESSRQRDNQEALDELKKVLDTYCELSEASINWEKSVFLLPKCFNLEVEWGLRQIPDNASERLLGVQISLSNCEATQDSLLQEKVVARTNGWARNHQLSLFGRDLVLSSAAFSVLWFPLTVHLLGEEAYRNIKRAAARYLWKPMASDQQGFIVKAAWELICNTRENGGLGVLDPMQQNVALLAKWPVAAMFATEEKAWIQFAEYILMEEWSLQQNHHVWLCFMIPSYTRRRPNSQLWRNIISAWSKILPRLVEEPRSKEEILNQILFENGFIRDSTSEELAADGSAGSFGRAWVEHGILQLKDLWD</sequence>
<feature type="compositionally biased region" description="Basic and acidic residues" evidence="1">
    <location>
        <begin position="382"/>
        <end position="411"/>
    </location>
</feature>
<dbReference type="AlphaFoldDB" id="A0A388LPJ2"/>
<feature type="compositionally biased region" description="Basic and acidic residues" evidence="1">
    <location>
        <begin position="318"/>
        <end position="328"/>
    </location>
</feature>
<evidence type="ECO:0000256" key="1">
    <source>
        <dbReference type="SAM" id="MobiDB-lite"/>
    </source>
</evidence>
<dbReference type="Gramene" id="GBG84260">
    <property type="protein sequence ID" value="GBG84260"/>
    <property type="gene ID" value="CBR_g38231"/>
</dbReference>
<comment type="caution">
    <text evidence="2">The sequence shown here is derived from an EMBL/GenBank/DDBJ whole genome shotgun (WGS) entry which is preliminary data.</text>
</comment>
<evidence type="ECO:0000313" key="3">
    <source>
        <dbReference type="Proteomes" id="UP000265515"/>
    </source>
</evidence>
<evidence type="ECO:0008006" key="4">
    <source>
        <dbReference type="Google" id="ProtNLM"/>
    </source>
</evidence>
<dbReference type="Proteomes" id="UP000265515">
    <property type="component" value="Unassembled WGS sequence"/>
</dbReference>
<dbReference type="OrthoDB" id="1938246at2759"/>
<feature type="compositionally biased region" description="Basic and acidic residues" evidence="1">
    <location>
        <begin position="428"/>
        <end position="455"/>
    </location>
</feature>
<dbReference type="EMBL" id="BFEA01000469">
    <property type="protein sequence ID" value="GBG84260.1"/>
    <property type="molecule type" value="Genomic_DNA"/>
</dbReference>
<gene>
    <name evidence="2" type="ORF">CBR_g38231</name>
</gene>
<feature type="compositionally biased region" description="Basic and acidic residues" evidence="1">
    <location>
        <begin position="283"/>
        <end position="309"/>
    </location>
</feature>
<feature type="compositionally biased region" description="Basic residues" evidence="1">
    <location>
        <begin position="343"/>
        <end position="360"/>
    </location>
</feature>